<dbReference type="Gene3D" id="2.20.25.240">
    <property type="match status" value="1"/>
</dbReference>
<gene>
    <name evidence="1" type="ORF">BpHYR1_052916</name>
</gene>
<accession>A0A3M7S9B8</accession>
<organism evidence="1 2">
    <name type="scientific">Brachionus plicatilis</name>
    <name type="common">Marine rotifer</name>
    <name type="synonym">Brachionus muelleri</name>
    <dbReference type="NCBI Taxonomy" id="10195"/>
    <lineage>
        <taxon>Eukaryota</taxon>
        <taxon>Metazoa</taxon>
        <taxon>Spiralia</taxon>
        <taxon>Gnathifera</taxon>
        <taxon>Rotifera</taxon>
        <taxon>Eurotatoria</taxon>
        <taxon>Monogononta</taxon>
        <taxon>Pseudotrocha</taxon>
        <taxon>Ploima</taxon>
        <taxon>Brachionidae</taxon>
        <taxon>Brachionus</taxon>
    </lineage>
</organism>
<dbReference type="Proteomes" id="UP000276133">
    <property type="component" value="Unassembled WGS sequence"/>
</dbReference>
<name>A0A3M7S9B8_BRAPC</name>
<protein>
    <recommendedName>
        <fullName evidence="3">FLYWCH-type domain-containing protein</fullName>
    </recommendedName>
</protein>
<proteinExistence type="predicted"/>
<evidence type="ECO:0000313" key="2">
    <source>
        <dbReference type="Proteomes" id="UP000276133"/>
    </source>
</evidence>
<keyword evidence="2" id="KW-1185">Reference proteome</keyword>
<evidence type="ECO:0008006" key="3">
    <source>
        <dbReference type="Google" id="ProtNLM"/>
    </source>
</evidence>
<sequence>MKQSTSSNFKDEFDLILEEINLQTKTQNDSFTWTLTETQKGSHKIVLCSYAYTINKQTKAQCELHKNCTGRAVSDGLHPPLTHSQKHNHQTDIERMQILKCKEEVRQQAINTNDQPRTIMVNILKAISITTVSALSKHDAMRQLINRTRIKKFSIKKFTASSIAEIEIPNELRFIYRDDEFYWDDSGKDDKNRVILFTTKDNLSFLNDHQDWYADRTFDISPTFFKQIYIVHVIKNGSLNPCVYATLPTKTKHL</sequence>
<dbReference type="EMBL" id="REGN01001813">
    <property type="protein sequence ID" value="RNA32362.1"/>
    <property type="molecule type" value="Genomic_DNA"/>
</dbReference>
<comment type="caution">
    <text evidence="1">The sequence shown here is derived from an EMBL/GenBank/DDBJ whole genome shotgun (WGS) entry which is preliminary data.</text>
</comment>
<dbReference type="OrthoDB" id="10029846at2759"/>
<dbReference type="AlphaFoldDB" id="A0A3M7S9B8"/>
<reference evidence="1 2" key="1">
    <citation type="journal article" date="2018" name="Sci. Rep.">
        <title>Genomic signatures of local adaptation to the degree of environmental predictability in rotifers.</title>
        <authorList>
            <person name="Franch-Gras L."/>
            <person name="Hahn C."/>
            <person name="Garcia-Roger E.M."/>
            <person name="Carmona M.J."/>
            <person name="Serra M."/>
            <person name="Gomez A."/>
        </authorList>
    </citation>
    <scope>NUCLEOTIDE SEQUENCE [LARGE SCALE GENOMIC DNA]</scope>
    <source>
        <strain evidence="1">HYR1</strain>
    </source>
</reference>
<evidence type="ECO:0000313" key="1">
    <source>
        <dbReference type="EMBL" id="RNA32362.1"/>
    </source>
</evidence>